<dbReference type="PANTHER" id="PTHR23513:SF11">
    <property type="entry name" value="STAPHYLOFERRIN A TRANSPORTER"/>
    <property type="match status" value="1"/>
</dbReference>
<evidence type="ECO:0000313" key="9">
    <source>
        <dbReference type="Proteomes" id="UP000003828"/>
    </source>
</evidence>
<gene>
    <name evidence="8" type="ORF">ARGLB_092_00120</name>
</gene>
<dbReference type="eggNOG" id="COG2814">
    <property type="taxonomic scope" value="Bacteria"/>
</dbReference>
<dbReference type="AlphaFoldDB" id="H0QSG8"/>
<evidence type="ECO:0000256" key="5">
    <source>
        <dbReference type="ARBA" id="ARBA00023136"/>
    </source>
</evidence>
<dbReference type="Gene3D" id="1.20.1250.20">
    <property type="entry name" value="MFS general substrate transporter like domains"/>
    <property type="match status" value="1"/>
</dbReference>
<feature type="transmembrane region" description="Helical" evidence="7">
    <location>
        <begin position="211"/>
        <end position="238"/>
    </location>
</feature>
<evidence type="ECO:0000256" key="6">
    <source>
        <dbReference type="SAM" id="MobiDB-lite"/>
    </source>
</evidence>
<feature type="region of interest" description="Disordered" evidence="6">
    <location>
        <begin position="1"/>
        <end position="45"/>
    </location>
</feature>
<sequence>MGSLNRGTAEQQAHAEQPARMGQQGRVGQQAPTKQAPAGGPSHGGPVRGGLVRYVAAATLARTADGGAVVAIVLMVTTSGAPGWLAGLLGACITAPHLLGPLVARSLDSCRDGRVLIAWACVVHGATLAAAVLLYPVTWPAVTGVLLVASGLVGPLLTGGISSRLPAIAGPDQVSQRRAQGWDVATYGIGGTIGPSVVAAVSAWAGPTIAALILAAATFVAAGVVRLLPYVPPAALAAEVPRPAQTLRLMAVTGRLRRMLYLTITVAFSVAALPIAAVASTAMFQVQPAAAGVLTAAYGLGGLTGSAGVMCHPLRGDADRLVTRLAGFVAVALAVAALSGSFAPAVAAYAAAGVMNSYFFAATLAARSEFAPPQVRGQVFVWVGALKIAAGSAGTAAAGVVITGEPQLPLFLAAALILASAGASVLDRRGPVGLKTSG</sequence>
<feature type="transmembrane region" description="Helical" evidence="7">
    <location>
        <begin position="289"/>
        <end position="309"/>
    </location>
</feature>
<name>H0QSG8_ARTG1</name>
<evidence type="ECO:0000256" key="2">
    <source>
        <dbReference type="ARBA" id="ARBA00022475"/>
    </source>
</evidence>
<keyword evidence="3 7" id="KW-0812">Transmembrane</keyword>
<accession>H0QSG8</accession>
<dbReference type="InterPro" id="IPR036259">
    <property type="entry name" value="MFS_trans_sf"/>
</dbReference>
<feature type="transmembrane region" description="Helical" evidence="7">
    <location>
        <begin position="184"/>
        <end position="205"/>
    </location>
</feature>
<feature type="transmembrane region" description="Helical" evidence="7">
    <location>
        <begin position="346"/>
        <end position="367"/>
    </location>
</feature>
<keyword evidence="2" id="KW-1003">Cell membrane</keyword>
<protein>
    <submittedName>
        <fullName evidence="8">Putative major facilitator superfamily transporter</fullName>
    </submittedName>
</protein>
<dbReference type="Proteomes" id="UP000003828">
    <property type="component" value="Unassembled WGS sequence"/>
</dbReference>
<evidence type="ECO:0000256" key="1">
    <source>
        <dbReference type="ARBA" id="ARBA00004651"/>
    </source>
</evidence>
<keyword evidence="9" id="KW-1185">Reference proteome</keyword>
<feature type="transmembrane region" description="Helical" evidence="7">
    <location>
        <begin position="321"/>
        <end position="340"/>
    </location>
</feature>
<evidence type="ECO:0000256" key="3">
    <source>
        <dbReference type="ARBA" id="ARBA00022692"/>
    </source>
</evidence>
<feature type="transmembrane region" description="Helical" evidence="7">
    <location>
        <begin position="84"/>
        <end position="104"/>
    </location>
</feature>
<comment type="caution">
    <text evidence="8">The sequence shown here is derived from an EMBL/GenBank/DDBJ whole genome shotgun (WGS) entry which is preliminary data.</text>
</comment>
<comment type="subcellular location">
    <subcellularLocation>
        <location evidence="1">Cell membrane</location>
        <topology evidence="1">Multi-pass membrane protein</topology>
    </subcellularLocation>
</comment>
<dbReference type="STRING" id="1077972.ARGLB_092_00120"/>
<dbReference type="GO" id="GO:0005886">
    <property type="term" value="C:plasma membrane"/>
    <property type="evidence" value="ECO:0007669"/>
    <property type="project" value="UniProtKB-SubCell"/>
</dbReference>
<evidence type="ECO:0000313" key="8">
    <source>
        <dbReference type="EMBL" id="GAB15769.1"/>
    </source>
</evidence>
<feature type="compositionally biased region" description="Polar residues" evidence="6">
    <location>
        <begin position="1"/>
        <end position="11"/>
    </location>
</feature>
<feature type="transmembrane region" description="Helical" evidence="7">
    <location>
        <begin position="141"/>
        <end position="163"/>
    </location>
</feature>
<keyword evidence="4 7" id="KW-1133">Transmembrane helix</keyword>
<feature type="transmembrane region" description="Helical" evidence="7">
    <location>
        <begin position="259"/>
        <end position="283"/>
    </location>
</feature>
<evidence type="ECO:0000256" key="4">
    <source>
        <dbReference type="ARBA" id="ARBA00022989"/>
    </source>
</evidence>
<feature type="transmembrane region" description="Helical" evidence="7">
    <location>
        <begin position="408"/>
        <end position="426"/>
    </location>
</feature>
<reference evidence="8 9" key="1">
    <citation type="submission" date="2011-12" db="EMBL/GenBank/DDBJ databases">
        <title>Whole genome shotgun sequence of Arthrobacter globiformis NBRC 12137.</title>
        <authorList>
            <person name="Miyazawa S."/>
            <person name="Hosoyama A."/>
            <person name="Tsuchikane K."/>
            <person name="Katsumata H."/>
            <person name="Yamazaki S."/>
            <person name="Fujita N."/>
        </authorList>
    </citation>
    <scope>NUCLEOTIDE SEQUENCE [LARGE SCALE GENOMIC DNA]</scope>
    <source>
        <strain evidence="8 9">NBRC 12137</strain>
    </source>
</reference>
<keyword evidence="5 7" id="KW-0472">Membrane</keyword>
<dbReference type="PANTHER" id="PTHR23513">
    <property type="entry name" value="INTEGRAL MEMBRANE EFFLUX PROTEIN-RELATED"/>
    <property type="match status" value="1"/>
</dbReference>
<dbReference type="EMBL" id="BAEG01000092">
    <property type="protein sequence ID" value="GAB15769.1"/>
    <property type="molecule type" value="Genomic_DNA"/>
</dbReference>
<feature type="transmembrane region" description="Helical" evidence="7">
    <location>
        <begin position="116"/>
        <end position="135"/>
    </location>
</feature>
<proteinExistence type="predicted"/>
<dbReference type="SUPFAM" id="SSF103473">
    <property type="entry name" value="MFS general substrate transporter"/>
    <property type="match status" value="1"/>
</dbReference>
<feature type="transmembrane region" description="Helical" evidence="7">
    <location>
        <begin position="379"/>
        <end position="402"/>
    </location>
</feature>
<organism evidence="8 9">
    <name type="scientific">Arthrobacter globiformis (strain ATCC 8010 / DSM 20124 / JCM 1332 / NBRC 12137 / NCIMB 8907 / NRRL B-2979 / 168)</name>
    <dbReference type="NCBI Taxonomy" id="1077972"/>
    <lineage>
        <taxon>Bacteria</taxon>
        <taxon>Bacillati</taxon>
        <taxon>Actinomycetota</taxon>
        <taxon>Actinomycetes</taxon>
        <taxon>Micrococcales</taxon>
        <taxon>Micrococcaceae</taxon>
        <taxon>Arthrobacter</taxon>
    </lineage>
</organism>
<evidence type="ECO:0000256" key="7">
    <source>
        <dbReference type="SAM" id="Phobius"/>
    </source>
</evidence>